<dbReference type="SUPFAM" id="SSF52540">
    <property type="entry name" value="P-loop containing nucleoside triphosphate hydrolases"/>
    <property type="match status" value="1"/>
</dbReference>
<proteinExistence type="predicted"/>
<dbReference type="Gene3D" id="1.25.40.10">
    <property type="entry name" value="Tetratricopeptide repeat domain"/>
    <property type="match status" value="1"/>
</dbReference>
<feature type="non-terminal residue" evidence="1">
    <location>
        <position position="373"/>
    </location>
</feature>
<accession>A0A8H7I0D3</accession>
<dbReference type="Gene3D" id="3.40.50.300">
    <property type="entry name" value="P-loop containing nucleotide triphosphate hydrolases"/>
    <property type="match status" value="1"/>
</dbReference>
<dbReference type="InterPro" id="IPR027417">
    <property type="entry name" value="P-loop_NTPase"/>
</dbReference>
<dbReference type="Proteomes" id="UP000602905">
    <property type="component" value="Unassembled WGS sequence"/>
</dbReference>
<dbReference type="AlphaFoldDB" id="A0A8H7I0D3"/>
<evidence type="ECO:0000313" key="2">
    <source>
        <dbReference type="Proteomes" id="UP000602905"/>
    </source>
</evidence>
<evidence type="ECO:0000313" key="1">
    <source>
        <dbReference type="EMBL" id="KAF8712175.1"/>
    </source>
</evidence>
<reference evidence="1" key="1">
    <citation type="submission" date="2020-09" db="EMBL/GenBank/DDBJ databases">
        <title>Comparative genome analyses of four rice-infecting Rhizoctonia solani isolates reveal extensive enrichment of homogalacturonan modification genes.</title>
        <authorList>
            <person name="Lee D.-Y."/>
            <person name="Jeon J."/>
            <person name="Kim K.-T."/>
            <person name="Cheong K."/>
            <person name="Song H."/>
            <person name="Choi G."/>
            <person name="Ko J."/>
            <person name="Opiyo S.O."/>
            <person name="Zuo S."/>
            <person name="Madhav S."/>
            <person name="Lee Y.-H."/>
            <person name="Wang G.-L."/>
        </authorList>
    </citation>
    <scope>NUCLEOTIDE SEQUENCE</scope>
    <source>
        <strain evidence="1">AG1-IA WGL</strain>
    </source>
</reference>
<name>A0A8H7I0D3_9AGAM</name>
<dbReference type="InterPro" id="IPR011990">
    <property type="entry name" value="TPR-like_helical_dom_sf"/>
</dbReference>
<gene>
    <name evidence="1" type="ORF">RHS03_01100</name>
</gene>
<dbReference type="OrthoDB" id="674604at2759"/>
<protein>
    <submittedName>
        <fullName evidence="1">Determination of stomach left/right asymmetry</fullName>
    </submittedName>
</protein>
<sequence>MARIGRFGYSTRFRNCPPPSPAFVGQEGALKKIEKSFWDEIEDQHVFVLYGLGGGDKTQVALKFAQIYRNKQQVSEGFYIDASSVNTTEADLASLAAAKKAGKHCLLIFNNNDDTSLHLRRQLPPCSHGDILITTRNRQLISYARGSHTYYQLFHMEIEDPKRLLLSISRLTWSKTNDKLAQAIVTELGSSALSVTQNGAYVYRGELLEQYKHLAQRPEDYQWAVFTTWRVNLRRISSQAAKLPHLFSFAHHDQVAQETFHRACVKADLETMIVDDEYVSAKDTIISFLSTFRSSDDETQRQILRPNHPDILNSPELLADVLQSMSEFGDRLKKAEAIATQALEMRRRIYGEDYSRALSCDAVLARIRFKEGQ</sequence>
<organism evidence="1 2">
    <name type="scientific">Rhizoctonia solani</name>
    <dbReference type="NCBI Taxonomy" id="456999"/>
    <lineage>
        <taxon>Eukaryota</taxon>
        <taxon>Fungi</taxon>
        <taxon>Dikarya</taxon>
        <taxon>Basidiomycota</taxon>
        <taxon>Agaricomycotina</taxon>
        <taxon>Agaricomycetes</taxon>
        <taxon>Cantharellales</taxon>
        <taxon>Ceratobasidiaceae</taxon>
        <taxon>Rhizoctonia</taxon>
    </lineage>
</organism>
<comment type="caution">
    <text evidence="1">The sequence shown here is derived from an EMBL/GenBank/DDBJ whole genome shotgun (WGS) entry which is preliminary data.</text>
</comment>
<dbReference type="EMBL" id="JACYCD010000044">
    <property type="protein sequence ID" value="KAF8712175.1"/>
    <property type="molecule type" value="Genomic_DNA"/>
</dbReference>